<dbReference type="EMBL" id="CAJNOE010000331">
    <property type="protein sequence ID" value="CAF1153604.1"/>
    <property type="molecule type" value="Genomic_DNA"/>
</dbReference>
<evidence type="ECO:0000256" key="1">
    <source>
        <dbReference type="SAM" id="MobiDB-lite"/>
    </source>
</evidence>
<feature type="compositionally biased region" description="Polar residues" evidence="1">
    <location>
        <begin position="61"/>
        <end position="70"/>
    </location>
</feature>
<comment type="caution">
    <text evidence="4">The sequence shown here is derived from an EMBL/GenBank/DDBJ whole genome shotgun (WGS) entry which is preliminary data.</text>
</comment>
<dbReference type="Proteomes" id="UP000663868">
    <property type="component" value="Unassembled WGS sequence"/>
</dbReference>
<gene>
    <name evidence="3" type="ORF">IZO911_LOCUS25913</name>
    <name evidence="4" type="ORF">KXQ929_LOCUS23998</name>
</gene>
<proteinExistence type="predicted"/>
<dbReference type="EMBL" id="CAJOBB010001952">
    <property type="protein sequence ID" value="CAF3922699.1"/>
    <property type="molecule type" value="Genomic_DNA"/>
</dbReference>
<protein>
    <submittedName>
        <fullName evidence="4">Uncharacterized protein</fullName>
    </submittedName>
</protein>
<feature type="region of interest" description="Disordered" evidence="1">
    <location>
        <begin position="42"/>
        <end position="74"/>
    </location>
</feature>
<accession>A0A819IQZ9</accession>
<dbReference type="AlphaFoldDB" id="A0A819IQZ9"/>
<organism evidence="4 5">
    <name type="scientific">Adineta steineri</name>
    <dbReference type="NCBI Taxonomy" id="433720"/>
    <lineage>
        <taxon>Eukaryota</taxon>
        <taxon>Metazoa</taxon>
        <taxon>Spiralia</taxon>
        <taxon>Gnathifera</taxon>
        <taxon>Rotifera</taxon>
        <taxon>Eurotatoria</taxon>
        <taxon>Bdelloidea</taxon>
        <taxon>Adinetida</taxon>
        <taxon>Adinetidae</taxon>
        <taxon>Adineta</taxon>
    </lineage>
</organism>
<reference evidence="4" key="1">
    <citation type="submission" date="2021-02" db="EMBL/GenBank/DDBJ databases">
        <authorList>
            <person name="Nowell W R."/>
        </authorList>
    </citation>
    <scope>NUCLEOTIDE SEQUENCE</scope>
</reference>
<keyword evidence="2" id="KW-0732">Signal</keyword>
<feature type="chain" id="PRO_5036235361" evidence="2">
    <location>
        <begin position="28"/>
        <end position="126"/>
    </location>
</feature>
<evidence type="ECO:0000313" key="5">
    <source>
        <dbReference type="Proteomes" id="UP000663868"/>
    </source>
</evidence>
<evidence type="ECO:0000313" key="4">
    <source>
        <dbReference type="EMBL" id="CAF3922699.1"/>
    </source>
</evidence>
<name>A0A819IQZ9_9BILA</name>
<dbReference type="Proteomes" id="UP000663860">
    <property type="component" value="Unassembled WGS sequence"/>
</dbReference>
<feature type="signal peptide" evidence="2">
    <location>
        <begin position="1"/>
        <end position="27"/>
    </location>
</feature>
<sequence>MQSNGIKFMALIMIGLVLCMMSMSVTGRSPIPPEYTNQIRLTRPDPRIQIQPTQPDPRIQIQPTQPSPTVSRPRDWTCDCGPQVLDTQACCGGIGSFNSFQRCQHVSSKQSFINCCGGRHSHGRCN</sequence>
<evidence type="ECO:0000313" key="3">
    <source>
        <dbReference type="EMBL" id="CAF1153604.1"/>
    </source>
</evidence>
<evidence type="ECO:0000256" key="2">
    <source>
        <dbReference type="SAM" id="SignalP"/>
    </source>
</evidence>